<proteinExistence type="predicted"/>
<dbReference type="Proteomes" id="UP000663881">
    <property type="component" value="Unassembled WGS sequence"/>
</dbReference>
<dbReference type="InterPro" id="IPR050291">
    <property type="entry name" value="CDF_Transporter"/>
</dbReference>
<dbReference type="Pfam" id="PF01545">
    <property type="entry name" value="Cation_efflux"/>
    <property type="match status" value="1"/>
</dbReference>
<dbReference type="SUPFAM" id="SSF161111">
    <property type="entry name" value="Cation efflux protein transmembrane domain-like"/>
    <property type="match status" value="1"/>
</dbReference>
<dbReference type="PANTHER" id="PTHR43840:SF13">
    <property type="entry name" value="CATION EFFLUX PROTEIN CYTOPLASMIC DOMAIN-CONTAINING PROTEIN"/>
    <property type="match status" value="1"/>
</dbReference>
<dbReference type="Gene3D" id="1.20.1510.10">
    <property type="entry name" value="Cation efflux protein transmembrane domain"/>
    <property type="match status" value="1"/>
</dbReference>
<feature type="transmembrane region" description="Helical" evidence="6">
    <location>
        <begin position="12"/>
        <end position="33"/>
    </location>
</feature>
<organism evidence="8 9">
    <name type="scientific">Adineta steineri</name>
    <dbReference type="NCBI Taxonomy" id="433720"/>
    <lineage>
        <taxon>Eukaryota</taxon>
        <taxon>Metazoa</taxon>
        <taxon>Spiralia</taxon>
        <taxon>Gnathifera</taxon>
        <taxon>Rotifera</taxon>
        <taxon>Eurotatoria</taxon>
        <taxon>Bdelloidea</taxon>
        <taxon>Adinetida</taxon>
        <taxon>Adinetidae</taxon>
        <taxon>Adineta</taxon>
    </lineage>
</organism>
<dbReference type="InterPro" id="IPR058533">
    <property type="entry name" value="Cation_efflux_TM"/>
</dbReference>
<dbReference type="EMBL" id="CAJOAY010006231">
    <property type="protein sequence ID" value="CAF4134128.1"/>
    <property type="molecule type" value="Genomic_DNA"/>
</dbReference>
<keyword evidence="4 6" id="KW-1133">Transmembrane helix</keyword>
<evidence type="ECO:0000256" key="2">
    <source>
        <dbReference type="ARBA" id="ARBA00022448"/>
    </source>
</evidence>
<feature type="transmembrane region" description="Helical" evidence="6">
    <location>
        <begin position="102"/>
        <end position="119"/>
    </location>
</feature>
<sequence length="248" mass="27318">DKVYFTFLRTRLEPIIIIILSIVMCAASFQVIFEGVRSVIEDIGYFRNVSGYAYEKPPIDINPAAISIMCITIVIKIVLSILCYRVSTPTMSALAADHRNDVVAAIVALVFGIIGSKAIDGEIEPRELSFIDPVGAIVISLYIIICRIPQIRLHILNLTGHIAPSQFLQQLTCIAFHHSSLVEIDILLPNDLHLGEAVYVDTGLEQKIGALPDVERAFVHLNCKNTNDIAIVNSTSSFCNITTDQSPR</sequence>
<dbReference type="InterPro" id="IPR027469">
    <property type="entry name" value="Cation_efflux_TMD_sf"/>
</dbReference>
<evidence type="ECO:0000256" key="3">
    <source>
        <dbReference type="ARBA" id="ARBA00022692"/>
    </source>
</evidence>
<comment type="subcellular location">
    <subcellularLocation>
        <location evidence="1">Membrane</location>
        <topology evidence="1">Multi-pass membrane protein</topology>
    </subcellularLocation>
</comment>
<accession>A0A819X2E0</accession>
<dbReference type="PANTHER" id="PTHR43840">
    <property type="entry name" value="MITOCHONDRIAL METAL TRANSPORTER 1-RELATED"/>
    <property type="match status" value="1"/>
</dbReference>
<gene>
    <name evidence="8" type="ORF">OKA104_LOCUS37400</name>
</gene>
<dbReference type="GO" id="GO:0008324">
    <property type="term" value="F:monoatomic cation transmembrane transporter activity"/>
    <property type="evidence" value="ECO:0007669"/>
    <property type="project" value="InterPro"/>
</dbReference>
<keyword evidence="5 6" id="KW-0472">Membrane</keyword>
<keyword evidence="2" id="KW-0813">Transport</keyword>
<evidence type="ECO:0000256" key="4">
    <source>
        <dbReference type="ARBA" id="ARBA00022989"/>
    </source>
</evidence>
<reference evidence="8" key="1">
    <citation type="submission" date="2021-02" db="EMBL/GenBank/DDBJ databases">
        <authorList>
            <person name="Nowell W R."/>
        </authorList>
    </citation>
    <scope>NUCLEOTIDE SEQUENCE</scope>
</reference>
<feature type="transmembrane region" description="Helical" evidence="6">
    <location>
        <begin position="131"/>
        <end position="148"/>
    </location>
</feature>
<keyword evidence="3 6" id="KW-0812">Transmembrane</keyword>
<feature type="domain" description="Cation efflux protein transmembrane" evidence="7">
    <location>
        <begin position="10"/>
        <end position="145"/>
    </location>
</feature>
<dbReference type="GO" id="GO:0016020">
    <property type="term" value="C:membrane"/>
    <property type="evidence" value="ECO:0007669"/>
    <property type="project" value="UniProtKB-SubCell"/>
</dbReference>
<evidence type="ECO:0000313" key="8">
    <source>
        <dbReference type="EMBL" id="CAF4134128.1"/>
    </source>
</evidence>
<evidence type="ECO:0000256" key="5">
    <source>
        <dbReference type="ARBA" id="ARBA00023136"/>
    </source>
</evidence>
<comment type="caution">
    <text evidence="8">The sequence shown here is derived from an EMBL/GenBank/DDBJ whole genome shotgun (WGS) entry which is preliminary data.</text>
</comment>
<evidence type="ECO:0000256" key="1">
    <source>
        <dbReference type="ARBA" id="ARBA00004141"/>
    </source>
</evidence>
<feature type="non-terminal residue" evidence="8">
    <location>
        <position position="1"/>
    </location>
</feature>
<name>A0A819X2E0_9BILA</name>
<evidence type="ECO:0000313" key="9">
    <source>
        <dbReference type="Proteomes" id="UP000663881"/>
    </source>
</evidence>
<evidence type="ECO:0000259" key="7">
    <source>
        <dbReference type="Pfam" id="PF01545"/>
    </source>
</evidence>
<protein>
    <recommendedName>
        <fullName evidence="7">Cation efflux protein transmembrane domain-containing protein</fullName>
    </recommendedName>
</protein>
<feature type="transmembrane region" description="Helical" evidence="6">
    <location>
        <begin position="64"/>
        <end position="82"/>
    </location>
</feature>
<dbReference type="AlphaFoldDB" id="A0A819X2E0"/>
<evidence type="ECO:0000256" key="6">
    <source>
        <dbReference type="SAM" id="Phobius"/>
    </source>
</evidence>